<evidence type="ECO:0000256" key="6">
    <source>
        <dbReference type="ARBA" id="ARBA00023065"/>
    </source>
</evidence>
<keyword evidence="5" id="KW-0375">Hydrogen ion transport</keyword>
<evidence type="ECO:0000256" key="9">
    <source>
        <dbReference type="ARBA" id="ARBA00023310"/>
    </source>
</evidence>
<keyword evidence="4" id="KW-0813">Transport</keyword>
<proteinExistence type="inferred from homology"/>
<dbReference type="InterPro" id="IPR023632">
    <property type="entry name" value="ATP_synth_F1_gsu_CS"/>
</dbReference>
<dbReference type="Gene3D" id="1.10.287.80">
    <property type="entry name" value="ATP synthase, gamma subunit, helix hairpin domain"/>
    <property type="match status" value="1"/>
</dbReference>
<evidence type="ECO:0000256" key="7">
    <source>
        <dbReference type="ARBA" id="ARBA00023136"/>
    </source>
</evidence>
<dbReference type="PROSITE" id="PS00153">
    <property type="entry name" value="ATPASE_GAMMA"/>
    <property type="match status" value="1"/>
</dbReference>
<comment type="function">
    <text evidence="1">Produces ATP from ADP in the presence of a proton gradient across the membrane. The gamma chain is believed to be important in regulating ATPase activity and the flow of protons through the CF(0) complex.</text>
</comment>
<dbReference type="Proteomes" id="UP000241762">
    <property type="component" value="Chromosome"/>
</dbReference>
<gene>
    <name evidence="10" type="ORF">phytr_1470</name>
</gene>
<sequence>MPSLKDFKKRIHSIGATQKLTRAMQLIAANKLSKYHHMYLDNLELKNLSQHILTKILSVNPNIPKSGQHPDKQLAVLITSDKGLCGGYNANVVKHFKSDLAKLIEGDTQLIVIGKKGQKYFKDFENIEFYSNHLADYRALADELADKMVEAVSGSLCGVSIYFNNFKNFVTHDYYEQVCWPIEIEERQDDYILDGVSYTDALRMYFKTSIISALLSSATSELSARMIAMDNASKNAESLIDKLTLQFNRSRQELITKELIEIISGAEAL</sequence>
<evidence type="ECO:0000256" key="8">
    <source>
        <dbReference type="ARBA" id="ARBA00023196"/>
    </source>
</evidence>
<evidence type="ECO:0000256" key="4">
    <source>
        <dbReference type="ARBA" id="ARBA00022448"/>
    </source>
</evidence>
<dbReference type="GO" id="GO:0045259">
    <property type="term" value="C:proton-transporting ATP synthase complex"/>
    <property type="evidence" value="ECO:0007669"/>
    <property type="project" value="UniProtKB-KW"/>
</dbReference>
<keyword evidence="6" id="KW-0406">Ion transport</keyword>
<name>A0A2P1P771_9RICK</name>
<reference evidence="10 11" key="1">
    <citation type="submission" date="2018-03" db="EMBL/GenBank/DDBJ databases">
        <title>A gene transfer event suggests a long-term partnership between eustigmatophyte algae and a novel lineage of endosymbiotic bacteria.</title>
        <authorList>
            <person name="Yurchenko T."/>
            <person name="Sevcikova T."/>
            <person name="Pribyl P."/>
            <person name="El Karkouri K."/>
            <person name="Klimes V."/>
            <person name="Amaral R."/>
            <person name="Zbrankova V."/>
            <person name="Kim E."/>
            <person name="Raoult D."/>
            <person name="Santos L.M.A."/>
            <person name="Elias M."/>
        </authorList>
    </citation>
    <scope>NUCLEOTIDE SEQUENCE [LARGE SCALE GENOMIC DNA]</scope>
    <source>
        <strain evidence="10">CCALA 838</strain>
    </source>
</reference>
<evidence type="ECO:0000313" key="10">
    <source>
        <dbReference type="EMBL" id="AVP87106.1"/>
    </source>
</evidence>
<comment type="similarity">
    <text evidence="3">Belongs to the ATPase gamma chain family.</text>
</comment>
<evidence type="ECO:0000313" key="11">
    <source>
        <dbReference type="Proteomes" id="UP000241762"/>
    </source>
</evidence>
<dbReference type="AlphaFoldDB" id="A0A2P1P771"/>
<dbReference type="OrthoDB" id="9812769at2"/>
<dbReference type="InterPro" id="IPR000131">
    <property type="entry name" value="ATP_synth_F1_gsu"/>
</dbReference>
<evidence type="ECO:0000256" key="2">
    <source>
        <dbReference type="ARBA" id="ARBA00004170"/>
    </source>
</evidence>
<dbReference type="SUPFAM" id="SSF52943">
    <property type="entry name" value="ATP synthase (F1-ATPase), gamma subunit"/>
    <property type="match status" value="1"/>
</dbReference>
<dbReference type="Gene3D" id="3.40.1380.10">
    <property type="match status" value="1"/>
</dbReference>
<evidence type="ECO:0000256" key="1">
    <source>
        <dbReference type="ARBA" id="ARBA00003456"/>
    </source>
</evidence>
<dbReference type="Pfam" id="PF00231">
    <property type="entry name" value="ATP-synt"/>
    <property type="match status" value="1"/>
</dbReference>
<dbReference type="CDD" id="cd12151">
    <property type="entry name" value="F1-ATPase_gamma"/>
    <property type="match status" value="1"/>
</dbReference>
<evidence type="ECO:0000256" key="5">
    <source>
        <dbReference type="ARBA" id="ARBA00022781"/>
    </source>
</evidence>
<dbReference type="EMBL" id="CP027845">
    <property type="protein sequence ID" value="AVP87106.1"/>
    <property type="molecule type" value="Genomic_DNA"/>
</dbReference>
<protein>
    <submittedName>
        <fullName evidence="10">F0F1 ATP synthase subunit gamma</fullName>
    </submittedName>
</protein>
<dbReference type="GO" id="GO:0046933">
    <property type="term" value="F:proton-transporting ATP synthase activity, rotational mechanism"/>
    <property type="evidence" value="ECO:0007669"/>
    <property type="project" value="InterPro"/>
</dbReference>
<keyword evidence="9" id="KW-0066">ATP synthesis</keyword>
<dbReference type="PANTHER" id="PTHR11693">
    <property type="entry name" value="ATP SYNTHASE GAMMA CHAIN"/>
    <property type="match status" value="1"/>
</dbReference>
<keyword evidence="11" id="KW-1185">Reference proteome</keyword>
<dbReference type="KEGG" id="ptc:phytr_1470"/>
<evidence type="ECO:0000256" key="3">
    <source>
        <dbReference type="ARBA" id="ARBA00007681"/>
    </source>
</evidence>
<comment type="subcellular location">
    <subcellularLocation>
        <location evidence="2">Membrane</location>
        <topology evidence="2">Peripheral membrane protein</topology>
    </subcellularLocation>
</comment>
<dbReference type="RefSeq" id="WP_106873980.1">
    <property type="nucleotide sequence ID" value="NZ_CP027845.1"/>
</dbReference>
<dbReference type="FunFam" id="1.10.287.80:FF:000001">
    <property type="entry name" value="ATP synthase gamma chain"/>
    <property type="match status" value="1"/>
</dbReference>
<dbReference type="NCBIfam" id="TIGR01146">
    <property type="entry name" value="ATPsyn_F1gamma"/>
    <property type="match status" value="1"/>
</dbReference>
<keyword evidence="8" id="KW-0139">CF(1)</keyword>
<dbReference type="PANTHER" id="PTHR11693:SF22">
    <property type="entry name" value="ATP SYNTHASE SUBUNIT GAMMA, MITOCHONDRIAL"/>
    <property type="match status" value="1"/>
</dbReference>
<keyword evidence="7" id="KW-0472">Membrane</keyword>
<accession>A0A2P1P771</accession>
<dbReference type="InterPro" id="IPR035968">
    <property type="entry name" value="ATP_synth_F1_ATPase_gsu"/>
</dbReference>
<dbReference type="PRINTS" id="PR00126">
    <property type="entry name" value="ATPASEGAMMA"/>
</dbReference>
<organism evidence="10 11">
    <name type="scientific">Candidatus Phycorickettsia trachydisci</name>
    <dbReference type="NCBI Taxonomy" id="2115978"/>
    <lineage>
        <taxon>Bacteria</taxon>
        <taxon>Pseudomonadati</taxon>
        <taxon>Pseudomonadota</taxon>
        <taxon>Alphaproteobacteria</taxon>
        <taxon>Rickettsiales</taxon>
        <taxon>Rickettsiaceae</taxon>
        <taxon>Candidatus Phycorickettsia</taxon>
    </lineage>
</organism>